<dbReference type="EMBL" id="AUWU02000003">
    <property type="protein sequence ID" value="KAH0575531.1"/>
    <property type="molecule type" value="Genomic_DNA"/>
</dbReference>
<organism evidence="1">
    <name type="scientific">Spironucleus salmonicida</name>
    <dbReference type="NCBI Taxonomy" id="348837"/>
    <lineage>
        <taxon>Eukaryota</taxon>
        <taxon>Metamonada</taxon>
        <taxon>Diplomonadida</taxon>
        <taxon>Hexamitidae</taxon>
        <taxon>Hexamitinae</taxon>
        <taxon>Spironucleus</taxon>
    </lineage>
</organism>
<evidence type="ECO:0000313" key="1">
    <source>
        <dbReference type="EMBL" id="EST41658.1"/>
    </source>
</evidence>
<name>V6LBT1_9EUKA</name>
<keyword evidence="3" id="KW-1185">Reference proteome</keyword>
<dbReference type="Gene3D" id="3.40.50.1110">
    <property type="entry name" value="SGNH hydrolase"/>
    <property type="match status" value="1"/>
</dbReference>
<dbReference type="SUPFAM" id="SSF52266">
    <property type="entry name" value="SGNH hydrolase"/>
    <property type="match status" value="1"/>
</dbReference>
<dbReference type="OrthoDB" id="10249302at2759"/>
<dbReference type="EMBL" id="KI546168">
    <property type="protein sequence ID" value="EST41658.1"/>
    <property type="molecule type" value="Genomic_DNA"/>
</dbReference>
<reference evidence="2" key="2">
    <citation type="submission" date="2020-12" db="EMBL/GenBank/DDBJ databases">
        <title>New Spironucleus salmonicida genome in near-complete chromosomes.</title>
        <authorList>
            <person name="Xu F."/>
            <person name="Kurt Z."/>
            <person name="Jimenez-Gonzalez A."/>
            <person name="Astvaldsson A."/>
            <person name="Andersson J.O."/>
            <person name="Svard S.G."/>
        </authorList>
    </citation>
    <scope>NUCLEOTIDE SEQUENCE</scope>
    <source>
        <strain evidence="2">ATCC 50377</strain>
    </source>
</reference>
<protein>
    <submittedName>
        <fullName evidence="2">GDSL-like Lipase/Acylhydrolase family protein</fullName>
    </submittedName>
    <submittedName>
        <fullName evidence="1">Lipolytic enzume, G-D-S-L family</fullName>
    </submittedName>
</protein>
<sequence length="174" mass="19874">MICIFGDSNVAGWKPNAMALYPKAKIWTNILQTKISSKIVSDGQPGRFATKSLELYKQIITIQPKICILLIGLNDLREILYSDVILAINLFFDASYNAKNYFIIHPGIEYQKLGGFWDCFKDTQENERLFRKNIDQINAELIDLKDLNILGDDGIHFSEEGHQILADLVHEKVK</sequence>
<evidence type="ECO:0000313" key="3">
    <source>
        <dbReference type="Proteomes" id="UP000018208"/>
    </source>
</evidence>
<proteinExistence type="predicted"/>
<dbReference type="AlphaFoldDB" id="V6LBT1"/>
<evidence type="ECO:0000313" key="2">
    <source>
        <dbReference type="EMBL" id="KAH0575531.1"/>
    </source>
</evidence>
<dbReference type="InterPro" id="IPR036514">
    <property type="entry name" value="SGNH_hydro_sf"/>
</dbReference>
<reference evidence="1 2" key="1">
    <citation type="journal article" date="2014" name="PLoS Genet.">
        <title>The Genome of Spironucleus salmonicida Highlights a Fish Pathogen Adapted to Fluctuating Environments.</title>
        <authorList>
            <person name="Xu F."/>
            <person name="Jerlstrom-Hultqvist J."/>
            <person name="Einarsson E."/>
            <person name="Astvaldsson A."/>
            <person name="Svard S.G."/>
            <person name="Andersson J.O."/>
        </authorList>
    </citation>
    <scope>NUCLEOTIDE SEQUENCE</scope>
    <source>
        <strain evidence="2">ATCC 50377</strain>
    </source>
</reference>
<gene>
    <name evidence="1" type="ORF">SS50377_18745</name>
    <name evidence="2" type="ORF">SS50377_23166</name>
</gene>
<accession>V6LBT1</accession>
<dbReference type="Proteomes" id="UP000018208">
    <property type="component" value="Unassembled WGS sequence"/>
</dbReference>
<dbReference type="VEuPathDB" id="GiardiaDB:SS50377_23166"/>